<feature type="compositionally biased region" description="Gly residues" evidence="1">
    <location>
        <begin position="133"/>
        <end position="142"/>
    </location>
</feature>
<reference evidence="3" key="1">
    <citation type="journal article" date="2016" name="Nat. Commun.">
        <title>The Gonium pectorale genome demonstrates co-option of cell cycle regulation during the evolution of multicellularity.</title>
        <authorList>
            <person name="Hanschen E.R."/>
            <person name="Marriage T.N."/>
            <person name="Ferris P.J."/>
            <person name="Hamaji T."/>
            <person name="Toyoda A."/>
            <person name="Fujiyama A."/>
            <person name="Neme R."/>
            <person name="Noguchi H."/>
            <person name="Minakuchi Y."/>
            <person name="Suzuki M."/>
            <person name="Kawai-Toyooka H."/>
            <person name="Smith D.R."/>
            <person name="Sparks H."/>
            <person name="Anderson J."/>
            <person name="Bakaric R."/>
            <person name="Luria V."/>
            <person name="Karger A."/>
            <person name="Kirschner M.W."/>
            <person name="Durand P.M."/>
            <person name="Michod R.E."/>
            <person name="Nozaki H."/>
            <person name="Olson B.J."/>
        </authorList>
    </citation>
    <scope>NUCLEOTIDE SEQUENCE [LARGE SCALE GENOMIC DNA]</scope>
    <source>
        <strain evidence="3">NIES-2863</strain>
    </source>
</reference>
<organism evidence="2 3">
    <name type="scientific">Gonium pectorale</name>
    <name type="common">Green alga</name>
    <dbReference type="NCBI Taxonomy" id="33097"/>
    <lineage>
        <taxon>Eukaryota</taxon>
        <taxon>Viridiplantae</taxon>
        <taxon>Chlorophyta</taxon>
        <taxon>core chlorophytes</taxon>
        <taxon>Chlorophyceae</taxon>
        <taxon>CS clade</taxon>
        <taxon>Chlamydomonadales</taxon>
        <taxon>Volvocaceae</taxon>
        <taxon>Gonium</taxon>
    </lineage>
</organism>
<comment type="caution">
    <text evidence="2">The sequence shown here is derived from an EMBL/GenBank/DDBJ whole genome shotgun (WGS) entry which is preliminary data.</text>
</comment>
<feature type="compositionally biased region" description="Low complexity" evidence="1">
    <location>
        <begin position="56"/>
        <end position="72"/>
    </location>
</feature>
<feature type="region of interest" description="Disordered" evidence="1">
    <location>
        <begin position="133"/>
        <end position="153"/>
    </location>
</feature>
<evidence type="ECO:0000256" key="1">
    <source>
        <dbReference type="SAM" id="MobiDB-lite"/>
    </source>
</evidence>
<accession>A0A150FU22</accession>
<dbReference type="Proteomes" id="UP000075714">
    <property type="component" value="Unassembled WGS sequence"/>
</dbReference>
<evidence type="ECO:0000313" key="2">
    <source>
        <dbReference type="EMBL" id="KXZ41114.1"/>
    </source>
</evidence>
<sequence>MAYTGRGFQRTWTYEPSADDHNARVGKILSGNLDLQSSMRSKALAELTAQEGTYGAASTASGPASASALPGLNSRVPDSRRPTLGSLARGHVWVDPNGNYLSPVSTGRIADDPAALAAAAEAEAAAAAGLNGGARRSGGLGTGATASNSLAMSSRRRATMTERQAACAALTPTERSMTLWRRLNPGCVEQTTRMPKSTFRDHFRSGTAPPPGGGPVEAVDVLDKTNHFRKTDFSEYTEVKLRLMQHLKS</sequence>
<keyword evidence="3" id="KW-1185">Reference proteome</keyword>
<dbReference type="EMBL" id="LSYV01000773">
    <property type="protein sequence ID" value="KXZ41114.1"/>
    <property type="molecule type" value="Genomic_DNA"/>
</dbReference>
<dbReference type="OrthoDB" id="541443at2759"/>
<proteinExistence type="predicted"/>
<gene>
    <name evidence="2" type="ORF">GPECTOR_777g956</name>
</gene>
<dbReference type="AlphaFoldDB" id="A0A150FU22"/>
<name>A0A150FU22_GONPE</name>
<feature type="region of interest" description="Disordered" evidence="1">
    <location>
        <begin position="56"/>
        <end position="83"/>
    </location>
</feature>
<evidence type="ECO:0000313" key="3">
    <source>
        <dbReference type="Proteomes" id="UP000075714"/>
    </source>
</evidence>
<protein>
    <submittedName>
        <fullName evidence="2">Uncharacterized protein</fullName>
    </submittedName>
</protein>